<sequence length="171" mass="19228">MAKRLGCNIRTTCPLAVTVTGGNHLVSDGKCKDFKWQFRNTLFTTDIMLLPLGGCDIVLGIQWLATLGDIKCSFKDLRMEFKYNGKGVALRGTQKTNVEWMGDVFCMKMERSTIVIDPKIQEILAAYEDVFDVLTTLPPLREHDHRIPLIEGAVTVNINPYKHLTAQKDAI</sequence>
<dbReference type="Proteomes" id="UP001151760">
    <property type="component" value="Unassembled WGS sequence"/>
</dbReference>
<dbReference type="InterPro" id="IPR021109">
    <property type="entry name" value="Peptidase_aspartic_dom_sf"/>
</dbReference>
<proteinExistence type="predicted"/>
<gene>
    <name evidence="1" type="ORF">Tco_1114180</name>
</gene>
<organism evidence="1 2">
    <name type="scientific">Tanacetum coccineum</name>
    <dbReference type="NCBI Taxonomy" id="301880"/>
    <lineage>
        <taxon>Eukaryota</taxon>
        <taxon>Viridiplantae</taxon>
        <taxon>Streptophyta</taxon>
        <taxon>Embryophyta</taxon>
        <taxon>Tracheophyta</taxon>
        <taxon>Spermatophyta</taxon>
        <taxon>Magnoliopsida</taxon>
        <taxon>eudicotyledons</taxon>
        <taxon>Gunneridae</taxon>
        <taxon>Pentapetalae</taxon>
        <taxon>asterids</taxon>
        <taxon>campanulids</taxon>
        <taxon>Asterales</taxon>
        <taxon>Asteraceae</taxon>
        <taxon>Asteroideae</taxon>
        <taxon>Anthemideae</taxon>
        <taxon>Anthemidinae</taxon>
        <taxon>Tanacetum</taxon>
    </lineage>
</organism>
<protein>
    <submittedName>
        <fullName evidence="1">Retrotransposable element Tf2</fullName>
    </submittedName>
</protein>
<evidence type="ECO:0000313" key="2">
    <source>
        <dbReference type="Proteomes" id="UP001151760"/>
    </source>
</evidence>
<dbReference type="EMBL" id="BQNB010021192">
    <property type="protein sequence ID" value="GJU03842.1"/>
    <property type="molecule type" value="Genomic_DNA"/>
</dbReference>
<reference evidence="1" key="1">
    <citation type="journal article" date="2022" name="Int. J. Mol. Sci.">
        <title>Draft Genome of Tanacetum Coccineum: Genomic Comparison of Closely Related Tanacetum-Family Plants.</title>
        <authorList>
            <person name="Yamashiro T."/>
            <person name="Shiraishi A."/>
            <person name="Nakayama K."/>
            <person name="Satake H."/>
        </authorList>
    </citation>
    <scope>NUCLEOTIDE SEQUENCE</scope>
</reference>
<reference evidence="1" key="2">
    <citation type="submission" date="2022-01" db="EMBL/GenBank/DDBJ databases">
        <authorList>
            <person name="Yamashiro T."/>
            <person name="Shiraishi A."/>
            <person name="Satake H."/>
            <person name="Nakayama K."/>
        </authorList>
    </citation>
    <scope>NUCLEOTIDE SEQUENCE</scope>
</reference>
<name>A0ABQ5IWL6_9ASTR</name>
<accession>A0ABQ5IWL6</accession>
<comment type="caution">
    <text evidence="1">The sequence shown here is derived from an EMBL/GenBank/DDBJ whole genome shotgun (WGS) entry which is preliminary data.</text>
</comment>
<keyword evidence="2" id="KW-1185">Reference proteome</keyword>
<dbReference type="CDD" id="cd00303">
    <property type="entry name" value="retropepsin_like"/>
    <property type="match status" value="1"/>
</dbReference>
<dbReference type="Gene3D" id="2.40.70.10">
    <property type="entry name" value="Acid Proteases"/>
    <property type="match status" value="1"/>
</dbReference>
<evidence type="ECO:0000313" key="1">
    <source>
        <dbReference type="EMBL" id="GJU03842.1"/>
    </source>
</evidence>